<accession>A0A2S5RDN3</accession>
<dbReference type="STRING" id="1399797.GCA_000518285_00412"/>
<dbReference type="RefSeq" id="WP_028126466.1">
    <property type="nucleotide sequence ID" value="NZ_PHNE01000004.1"/>
</dbReference>
<dbReference type="AlphaFoldDB" id="A0A2S5RDN3"/>
<protein>
    <submittedName>
        <fullName evidence="3">DNA processing/uptake protein</fullName>
    </submittedName>
</protein>
<evidence type="ECO:0000256" key="1">
    <source>
        <dbReference type="ARBA" id="ARBA00006525"/>
    </source>
</evidence>
<organism evidence="3 4">
    <name type="scientific">Williamsoniiplasma lucivorax</name>
    <dbReference type="NCBI Taxonomy" id="209274"/>
    <lineage>
        <taxon>Bacteria</taxon>
        <taxon>Bacillati</taxon>
        <taxon>Mycoplasmatota</taxon>
        <taxon>Mollicutes</taxon>
        <taxon>Entomoplasmatales</taxon>
        <taxon>Williamsoniiplasma</taxon>
    </lineage>
</organism>
<dbReference type="Gene3D" id="3.40.50.450">
    <property type="match status" value="1"/>
</dbReference>
<dbReference type="Proteomes" id="UP000237865">
    <property type="component" value="Unassembled WGS sequence"/>
</dbReference>
<name>A0A2S5RDN3_9MOLU</name>
<comment type="caution">
    <text evidence="3">The sequence shown here is derived from an EMBL/GenBank/DDBJ whole genome shotgun (WGS) entry which is preliminary data.</text>
</comment>
<proteinExistence type="inferred from homology"/>
<dbReference type="GO" id="GO:0009294">
    <property type="term" value="P:DNA-mediated transformation"/>
    <property type="evidence" value="ECO:0007669"/>
    <property type="project" value="InterPro"/>
</dbReference>
<comment type="similarity">
    <text evidence="1">Belongs to the DprA/Smf family.</text>
</comment>
<dbReference type="SUPFAM" id="SSF102405">
    <property type="entry name" value="MCP/YpsA-like"/>
    <property type="match status" value="1"/>
</dbReference>
<sequence length="255" mass="29268">MDKVLLYFSLKYQGNWEKIYEALERKEKIPNADLENVESRIECSYLTIINTLYPSNLKHTHKPPFLLYTYGNVSLLQNHYQIIGVSGDQNFDEYGSKNTKDLIKDLTNEKRTILTGSASGIEHEVVKMVLENKAKLIIVAEEGIKNFLTTHQELIKALEQNTDLLIISETYENDQLDHLTNEHASRLKVGLMKVLVYIQISTLDKNYQMSEYALNEGKDIFVVPEPVKSRFKGNNMLIRQGAKIVESGKDILNEI</sequence>
<evidence type="ECO:0000313" key="3">
    <source>
        <dbReference type="EMBL" id="PPE05235.1"/>
    </source>
</evidence>
<reference evidence="3 4" key="1">
    <citation type="submission" date="2017-11" db="EMBL/GenBank/DDBJ databases">
        <title>Genome sequence of Entomoplasma lucivorax PIPN-2 (ATCC 49196).</title>
        <authorList>
            <person name="Lo W.-S."/>
            <person name="Gasparich G.E."/>
            <person name="Kuo C.-H."/>
        </authorList>
    </citation>
    <scope>NUCLEOTIDE SEQUENCE [LARGE SCALE GENOMIC DNA]</scope>
    <source>
        <strain evidence="3 4">PIPN-2</strain>
    </source>
</reference>
<keyword evidence="4" id="KW-1185">Reference proteome</keyword>
<dbReference type="InterPro" id="IPR003488">
    <property type="entry name" value="DprA"/>
</dbReference>
<dbReference type="Pfam" id="PF02481">
    <property type="entry name" value="DNA_processg_A"/>
    <property type="match status" value="1"/>
</dbReference>
<evidence type="ECO:0000313" key="4">
    <source>
        <dbReference type="Proteomes" id="UP000237865"/>
    </source>
</evidence>
<evidence type="ECO:0000259" key="2">
    <source>
        <dbReference type="Pfam" id="PF02481"/>
    </source>
</evidence>
<dbReference type="EMBL" id="PHNE01000004">
    <property type="protein sequence ID" value="PPE05235.1"/>
    <property type="molecule type" value="Genomic_DNA"/>
</dbReference>
<gene>
    <name evidence="3" type="primary">smf</name>
    <name evidence="3" type="ORF">ELUCI_v1c07710</name>
</gene>
<dbReference type="InterPro" id="IPR057666">
    <property type="entry name" value="DrpA_SLOG"/>
</dbReference>
<dbReference type="PANTHER" id="PTHR43022:SF1">
    <property type="entry name" value="PROTEIN SMF"/>
    <property type="match status" value="1"/>
</dbReference>
<dbReference type="PANTHER" id="PTHR43022">
    <property type="entry name" value="PROTEIN SMF"/>
    <property type="match status" value="1"/>
</dbReference>
<feature type="domain" description="Smf/DprA SLOG" evidence="2">
    <location>
        <begin position="45"/>
        <end position="254"/>
    </location>
</feature>